<dbReference type="SMART" id="SM00320">
    <property type="entry name" value="WD40"/>
    <property type="match status" value="3"/>
</dbReference>
<proteinExistence type="predicted"/>
<evidence type="ECO:0000313" key="2">
    <source>
        <dbReference type="EMBL" id="EYU29242.1"/>
    </source>
</evidence>
<accession>A0A022QKJ5</accession>
<dbReference type="PANTHER" id="PTHR44376">
    <property type="entry name" value="TRANSCRIPTIONAL REGULATOR OF FILAMENTOUS GROWTH FLO8"/>
    <property type="match status" value="1"/>
</dbReference>
<dbReference type="Gene3D" id="2.130.10.10">
    <property type="entry name" value="YVTN repeat-like/Quinoprotein amine dehydrogenase"/>
    <property type="match status" value="2"/>
</dbReference>
<gene>
    <name evidence="2" type="ORF">MIMGU_mgv1a022191mg</name>
</gene>
<evidence type="ECO:0000313" key="3">
    <source>
        <dbReference type="Proteomes" id="UP000030748"/>
    </source>
</evidence>
<dbReference type="SUPFAM" id="SSF50978">
    <property type="entry name" value="WD40 repeat-like"/>
    <property type="match status" value="1"/>
</dbReference>
<dbReference type="InterPro" id="IPR044716">
    <property type="entry name" value="LEUNIG-like"/>
</dbReference>
<dbReference type="InterPro" id="IPR036322">
    <property type="entry name" value="WD40_repeat_dom_sf"/>
</dbReference>
<sequence>MSSTHEHGFSCCHFSSDGKLLACAGSLNDKVYVLATATLQPSMVFETNQLGITDIRFNSSSSFIATSSNQMVKIWDANNAGQFVGMLQGHRGDVLSLDFHPKEEHILCSCDDNEELRRWDVRSGLCTKIVKVGAAQLRFQPTVGKYLAANTEKNVSLFDATTLVFQHCLEGHDGQINSICWRECGDALASLSADCAKVWRLETRECLYKIGRQTDGYFKCCVFDPVYQRCSLVIGRSQYLELCKLATSGVVSTKSTSGHGGIVSIVDASRAVGLLASERWHGARSEGLGRFLDLDKAHAAVSGDREAVVVAEPRDINAGDLARLKQRHSFGNFDRVPVDEHLNCVVPVGEVNPGTGYMCPLREIWFGLGYRGGSSGVVELRRGDDRAAEEVKVM</sequence>
<feature type="repeat" description="WD" evidence="1">
    <location>
        <begin position="87"/>
        <end position="129"/>
    </location>
</feature>
<dbReference type="GO" id="GO:0003714">
    <property type="term" value="F:transcription corepressor activity"/>
    <property type="evidence" value="ECO:0007669"/>
    <property type="project" value="InterPro"/>
</dbReference>
<dbReference type="InterPro" id="IPR015943">
    <property type="entry name" value="WD40/YVTN_repeat-like_dom_sf"/>
</dbReference>
<keyword evidence="1" id="KW-0853">WD repeat</keyword>
<organism evidence="2 3">
    <name type="scientific">Erythranthe guttata</name>
    <name type="common">Yellow monkey flower</name>
    <name type="synonym">Mimulus guttatus</name>
    <dbReference type="NCBI Taxonomy" id="4155"/>
    <lineage>
        <taxon>Eukaryota</taxon>
        <taxon>Viridiplantae</taxon>
        <taxon>Streptophyta</taxon>
        <taxon>Embryophyta</taxon>
        <taxon>Tracheophyta</taxon>
        <taxon>Spermatophyta</taxon>
        <taxon>Magnoliopsida</taxon>
        <taxon>eudicotyledons</taxon>
        <taxon>Gunneridae</taxon>
        <taxon>Pentapetalae</taxon>
        <taxon>asterids</taxon>
        <taxon>lamiids</taxon>
        <taxon>Lamiales</taxon>
        <taxon>Phrymaceae</taxon>
        <taxon>Erythranthe</taxon>
    </lineage>
</organism>
<name>A0A022QKJ5_ERYGU</name>
<protein>
    <submittedName>
        <fullName evidence="2">Uncharacterized protein</fullName>
    </submittedName>
</protein>
<evidence type="ECO:0000256" key="1">
    <source>
        <dbReference type="PROSITE-ProRule" id="PRU00221"/>
    </source>
</evidence>
<keyword evidence="3" id="KW-1185">Reference proteome</keyword>
<dbReference type="PROSITE" id="PS50294">
    <property type="entry name" value="WD_REPEATS_REGION"/>
    <property type="match status" value="1"/>
</dbReference>
<dbReference type="Pfam" id="PF00400">
    <property type="entry name" value="WD40"/>
    <property type="match status" value="4"/>
</dbReference>
<dbReference type="InterPro" id="IPR001680">
    <property type="entry name" value="WD40_rpt"/>
</dbReference>
<dbReference type="Proteomes" id="UP000030748">
    <property type="component" value="Unassembled WGS sequence"/>
</dbReference>
<dbReference type="EMBL" id="KI631268">
    <property type="protein sequence ID" value="EYU29242.1"/>
    <property type="molecule type" value="Genomic_DNA"/>
</dbReference>
<dbReference type="PROSITE" id="PS50082">
    <property type="entry name" value="WD_REPEATS_2"/>
    <property type="match status" value="1"/>
</dbReference>
<dbReference type="PANTHER" id="PTHR44376:SF22">
    <property type="entry name" value="TRANSCRIPTIONAL COREPRESSOR LEUNIG_HOMOLOG"/>
    <property type="match status" value="1"/>
</dbReference>
<dbReference type="eggNOG" id="KOG0266">
    <property type="taxonomic scope" value="Eukaryota"/>
</dbReference>
<dbReference type="STRING" id="4155.A0A022QKJ5"/>
<dbReference type="AlphaFoldDB" id="A0A022QKJ5"/>
<reference evidence="2 3" key="1">
    <citation type="journal article" date="2013" name="Proc. Natl. Acad. Sci. U.S.A.">
        <title>Fine-scale variation in meiotic recombination in Mimulus inferred from population shotgun sequencing.</title>
        <authorList>
            <person name="Hellsten U."/>
            <person name="Wright K.M."/>
            <person name="Jenkins J."/>
            <person name="Shu S."/>
            <person name="Yuan Y."/>
            <person name="Wessler S.R."/>
            <person name="Schmutz J."/>
            <person name="Willis J.H."/>
            <person name="Rokhsar D.S."/>
        </authorList>
    </citation>
    <scope>NUCLEOTIDE SEQUENCE [LARGE SCALE GENOMIC DNA]</scope>
    <source>
        <strain evidence="3">cv. DUN x IM62</strain>
    </source>
</reference>